<keyword evidence="2" id="KW-1185">Reference proteome</keyword>
<organism evidence="1 2">
    <name type="scientific">Streptomyces europaeiscabiei</name>
    <dbReference type="NCBI Taxonomy" id="146819"/>
    <lineage>
        <taxon>Bacteria</taxon>
        <taxon>Bacillati</taxon>
        <taxon>Actinomycetota</taxon>
        <taxon>Actinomycetes</taxon>
        <taxon>Kitasatosporales</taxon>
        <taxon>Streptomycetaceae</taxon>
        <taxon>Streptomyces</taxon>
    </lineage>
</organism>
<dbReference type="RefSeq" id="WP_119580425.1">
    <property type="nucleotide sequence ID" value="NZ_JARAUS010000041.1"/>
</dbReference>
<evidence type="ECO:0000313" key="1">
    <source>
        <dbReference type="EMBL" id="MDX3707117.1"/>
    </source>
</evidence>
<accession>A0ABU4NYY9</accession>
<name>A0ABU4NYY9_9ACTN</name>
<gene>
    <name evidence="1" type="ORF">PV662_47110</name>
</gene>
<reference evidence="1 2" key="1">
    <citation type="journal article" date="2023" name="Microb. Genom.">
        <title>Mesoterricola silvestris gen. nov., sp. nov., Mesoterricola sediminis sp. nov., Geothrix oryzae sp. nov., Geothrix edaphica sp. nov., Geothrix rubra sp. nov., and Geothrix limicola sp. nov., six novel members of Acidobacteriota isolated from soils.</title>
        <authorList>
            <person name="Weisberg A.J."/>
            <person name="Pearce E."/>
            <person name="Kramer C.G."/>
            <person name="Chang J.H."/>
            <person name="Clarke C.R."/>
        </authorList>
    </citation>
    <scope>NUCLEOTIDE SEQUENCE [LARGE SCALE GENOMIC DNA]</scope>
    <source>
        <strain evidence="1 2">ID09-01A</strain>
    </source>
</reference>
<comment type="caution">
    <text evidence="1">The sequence shown here is derived from an EMBL/GenBank/DDBJ whole genome shotgun (WGS) entry which is preliminary data.</text>
</comment>
<dbReference type="SUPFAM" id="SSF46785">
    <property type="entry name" value="Winged helix' DNA-binding domain"/>
    <property type="match status" value="1"/>
</dbReference>
<sequence>MQQTARRIGRPRSASVIARDEAIYQLIAEGVASRSALAAATGHDRDAVYLSCKRLEQQGRIRKCLGDSGSAAWSVADGTPCP</sequence>
<evidence type="ECO:0000313" key="2">
    <source>
        <dbReference type="Proteomes" id="UP001271274"/>
    </source>
</evidence>
<dbReference type="EMBL" id="JARAYU010000041">
    <property type="protein sequence ID" value="MDX3707117.1"/>
    <property type="molecule type" value="Genomic_DNA"/>
</dbReference>
<dbReference type="InterPro" id="IPR036390">
    <property type="entry name" value="WH_DNA-bd_sf"/>
</dbReference>
<protein>
    <submittedName>
        <fullName evidence="1">Uncharacterized protein</fullName>
    </submittedName>
</protein>
<dbReference type="Proteomes" id="UP001271274">
    <property type="component" value="Unassembled WGS sequence"/>
</dbReference>
<proteinExistence type="predicted"/>